<accession>L8GXB2</accession>
<reference evidence="1 2" key="1">
    <citation type="journal article" date="2013" name="Genome Biol.">
        <title>Genome of Acanthamoeba castellanii highlights extensive lateral gene transfer and early evolution of tyrosine kinase signaling.</title>
        <authorList>
            <person name="Clarke M."/>
            <person name="Lohan A.J."/>
            <person name="Liu B."/>
            <person name="Lagkouvardos I."/>
            <person name="Roy S."/>
            <person name="Zafar N."/>
            <person name="Bertelli C."/>
            <person name="Schilde C."/>
            <person name="Kianianmomeni A."/>
            <person name="Burglin T.R."/>
            <person name="Frech C."/>
            <person name="Turcotte B."/>
            <person name="Kopec K.O."/>
            <person name="Synnott J.M."/>
            <person name="Choo C."/>
            <person name="Paponov I."/>
            <person name="Finkler A."/>
            <person name="Soon Heng Tan C."/>
            <person name="Hutchins A.P."/>
            <person name="Weinmeier T."/>
            <person name="Rattei T."/>
            <person name="Chu J.S."/>
            <person name="Gimenez G."/>
            <person name="Irimia M."/>
            <person name="Rigden D.J."/>
            <person name="Fitzpatrick D.A."/>
            <person name="Lorenzo-Morales J."/>
            <person name="Bateman A."/>
            <person name="Chiu C.H."/>
            <person name="Tang P."/>
            <person name="Hegemann P."/>
            <person name="Fromm H."/>
            <person name="Raoult D."/>
            <person name="Greub G."/>
            <person name="Miranda-Saavedra D."/>
            <person name="Chen N."/>
            <person name="Nash P."/>
            <person name="Ginger M.L."/>
            <person name="Horn M."/>
            <person name="Schaap P."/>
            <person name="Caler L."/>
            <person name="Loftus B."/>
        </authorList>
    </citation>
    <scope>NUCLEOTIDE SEQUENCE [LARGE SCALE GENOMIC DNA]</scope>
    <source>
        <strain evidence="1 2">Neff</strain>
    </source>
</reference>
<proteinExistence type="predicted"/>
<dbReference type="GeneID" id="14918644"/>
<dbReference type="AlphaFoldDB" id="L8GXB2"/>
<name>L8GXB2_ACACF</name>
<evidence type="ECO:0000313" key="1">
    <source>
        <dbReference type="EMBL" id="ELR17914.1"/>
    </source>
</evidence>
<dbReference type="RefSeq" id="XP_004339930.1">
    <property type="nucleotide sequence ID" value="XM_004339882.1"/>
</dbReference>
<dbReference type="VEuPathDB" id="AmoebaDB:ACA1_207310"/>
<dbReference type="Proteomes" id="UP000011083">
    <property type="component" value="Unassembled WGS sequence"/>
</dbReference>
<dbReference type="KEGG" id="acan:ACA1_207310"/>
<dbReference type="EMBL" id="KB007966">
    <property type="protein sequence ID" value="ELR17914.1"/>
    <property type="molecule type" value="Genomic_DNA"/>
</dbReference>
<evidence type="ECO:0000313" key="2">
    <source>
        <dbReference type="Proteomes" id="UP000011083"/>
    </source>
</evidence>
<gene>
    <name evidence="1" type="ORF">ACA1_207310</name>
</gene>
<protein>
    <submittedName>
        <fullName evidence="1">Uncharacterized protein</fullName>
    </submittedName>
</protein>
<sequence length="55" mass="6020">MFMKSSRFKEKESDIPGVGAYNVKPLESGVSVHIPKAKRWNDTPAVGTASPITKM</sequence>
<organism evidence="1 2">
    <name type="scientific">Acanthamoeba castellanii (strain ATCC 30010 / Neff)</name>
    <dbReference type="NCBI Taxonomy" id="1257118"/>
    <lineage>
        <taxon>Eukaryota</taxon>
        <taxon>Amoebozoa</taxon>
        <taxon>Discosea</taxon>
        <taxon>Longamoebia</taxon>
        <taxon>Centramoebida</taxon>
        <taxon>Acanthamoebidae</taxon>
        <taxon>Acanthamoeba</taxon>
    </lineage>
</organism>
<keyword evidence="2" id="KW-1185">Reference proteome</keyword>